<dbReference type="EMBL" id="AEJB01000123">
    <property type="protein sequence ID" value="ELP69794.1"/>
    <property type="molecule type" value="Genomic_DNA"/>
</dbReference>
<dbReference type="Proteomes" id="UP000010931">
    <property type="component" value="Unassembled WGS sequence"/>
</dbReference>
<evidence type="ECO:0000313" key="2">
    <source>
        <dbReference type="EMBL" id="ELP69794.1"/>
    </source>
</evidence>
<reference evidence="2 3" key="1">
    <citation type="journal article" date="2011" name="Plasmid">
        <title>Streptomyces turgidiscabies Car8 contains a modular pathogenicity island that shares virulence genes with other actinobacterial plant pathogens.</title>
        <authorList>
            <person name="Huguet-Tapia J.C."/>
            <person name="Badger J.H."/>
            <person name="Loria R."/>
            <person name="Pettis G.S."/>
        </authorList>
    </citation>
    <scope>NUCLEOTIDE SEQUENCE [LARGE SCALE GENOMIC DNA]</scope>
    <source>
        <strain evidence="2 3">Car8</strain>
    </source>
</reference>
<feature type="region of interest" description="Disordered" evidence="1">
    <location>
        <begin position="146"/>
        <end position="243"/>
    </location>
</feature>
<name>L7FF11_STRT8</name>
<gene>
    <name evidence="2" type="ORF">STRTUCAR8_00895</name>
</gene>
<dbReference type="PATRIC" id="fig|698760.3.peg.1559"/>
<keyword evidence="3" id="KW-1185">Reference proteome</keyword>
<protein>
    <submittedName>
        <fullName evidence="2">Uncharacterized protein</fullName>
    </submittedName>
</protein>
<evidence type="ECO:0000256" key="1">
    <source>
        <dbReference type="SAM" id="MobiDB-lite"/>
    </source>
</evidence>
<proteinExistence type="predicted"/>
<evidence type="ECO:0000313" key="3">
    <source>
        <dbReference type="Proteomes" id="UP000010931"/>
    </source>
</evidence>
<dbReference type="AlphaFoldDB" id="L7FF11"/>
<accession>L7FF11</accession>
<comment type="caution">
    <text evidence="2">The sequence shown here is derived from an EMBL/GenBank/DDBJ whole genome shotgun (WGS) entry which is preliminary data.</text>
</comment>
<sequence length="259" mass="27051">MTNGPGTTDSGVLAGNNAVLHLTGRYLRDCLSGDPTSAKRLGRFLEAVPGSLPADLDAEGPLCGQFGENGQVRAGISFDDEGGQRLGRADGRIGRKGRRFSGCPADALHAASRSEQVPCQDELGAADVVDHYVDRSLKSLQSDQNLVGAGLGQPLPAGGRAYGRDHMGTGPRRQLDGEPADPAGGAGDQHPLVRSEPGGPQRTQRRHPGDRQSRGPTPTDRVRTGTRAYVTAATDGNRRTHHQVSRSCMIAGAAPGLAL</sequence>
<organism evidence="2 3">
    <name type="scientific">Streptomyces turgidiscabies (strain Car8)</name>
    <dbReference type="NCBI Taxonomy" id="698760"/>
    <lineage>
        <taxon>Bacteria</taxon>
        <taxon>Bacillati</taxon>
        <taxon>Actinomycetota</taxon>
        <taxon>Actinomycetes</taxon>
        <taxon>Kitasatosporales</taxon>
        <taxon>Streptomycetaceae</taxon>
        <taxon>Streptomyces</taxon>
    </lineage>
</organism>